<dbReference type="NCBIfam" id="TIGR01763">
    <property type="entry name" value="MalateDH_bact"/>
    <property type="match status" value="1"/>
</dbReference>
<dbReference type="SUPFAM" id="SSF51735">
    <property type="entry name" value="NAD(P)-binding Rossmann-fold domains"/>
    <property type="match status" value="1"/>
</dbReference>
<keyword evidence="2 6" id="KW-0816">Tricarboxylic acid cycle</keyword>
<dbReference type="InterPro" id="IPR022383">
    <property type="entry name" value="Lactate/malate_DH_C"/>
</dbReference>
<dbReference type="FunFam" id="3.40.50.720:FF:000018">
    <property type="entry name" value="Malate dehydrogenase"/>
    <property type="match status" value="1"/>
</dbReference>
<evidence type="ECO:0000313" key="12">
    <source>
        <dbReference type="EMBL" id="ADN14959.1"/>
    </source>
</evidence>
<dbReference type="GO" id="GO:0006089">
    <property type="term" value="P:lactate metabolic process"/>
    <property type="evidence" value="ECO:0007669"/>
    <property type="project" value="TreeGrafter"/>
</dbReference>
<dbReference type="GO" id="GO:0006099">
    <property type="term" value="P:tricarboxylic acid cycle"/>
    <property type="evidence" value="ECO:0007669"/>
    <property type="project" value="UniProtKB-UniRule"/>
</dbReference>
<feature type="binding site" evidence="6 9">
    <location>
        <begin position="20"/>
        <end position="25"/>
    </location>
    <ligand>
        <name>NAD(+)</name>
        <dbReference type="ChEBI" id="CHEBI:57540"/>
    </ligand>
</feature>
<dbReference type="PIRSF" id="PIRSF000102">
    <property type="entry name" value="Lac_mal_DH"/>
    <property type="match status" value="1"/>
</dbReference>
<dbReference type="InterPro" id="IPR015955">
    <property type="entry name" value="Lactate_DH/Glyco_Ohase_4_C"/>
</dbReference>
<feature type="binding site" evidence="6 9">
    <location>
        <begin position="129"/>
        <end position="131"/>
    </location>
    <ligand>
        <name>NAD(+)</name>
        <dbReference type="ChEBI" id="CHEBI:57540"/>
    </ligand>
</feature>
<feature type="binding site" evidence="6 9">
    <location>
        <position position="106"/>
    </location>
    <ligand>
        <name>NAD(+)</name>
        <dbReference type="ChEBI" id="CHEBI:57540"/>
    </ligand>
</feature>
<dbReference type="Gene3D" id="3.90.110.10">
    <property type="entry name" value="Lactate dehydrogenase/glycoside hydrolase, family 4, C-terminal"/>
    <property type="match status" value="1"/>
</dbReference>
<feature type="binding site" evidence="6 8">
    <location>
        <position position="99"/>
    </location>
    <ligand>
        <name>substrate</name>
    </ligand>
</feature>
<protein>
    <recommendedName>
        <fullName evidence="6">Malate dehydrogenase</fullName>
        <ecNumber evidence="6">1.1.1.37</ecNumber>
    </recommendedName>
</protein>
<feature type="binding site" evidence="6 8">
    <location>
        <position position="131"/>
    </location>
    <ligand>
        <name>substrate</name>
    </ligand>
</feature>
<comment type="function">
    <text evidence="6">Catalyzes the reversible oxidation of malate to oxaloacetate.</text>
</comment>
<dbReference type="InterPro" id="IPR036291">
    <property type="entry name" value="NAD(P)-bd_dom_sf"/>
</dbReference>
<sequence length="329" mass="35145">MTNLYDSLPTCRSPQVTIVGAGNVGRTLAQRVAEKNLADVVLIDIVEGLPQGVALDLIEAQGIESHDSQIIGTNNYEDTAGSDIVVITAGLARKPGMSRDDLLQVNAKIVYEAAQKAVKQSPNAVFIVITNPLDVMTYLTWKATGLPHQRVMGMAGVLDSSRLQTFIAMELKVSTADVTTMVLGGHGDLMLPLPRYCTVSGVPITELMDAATIERLVDRTRNGGAEIVKLLQTGGAYYAPASSASLMVESIIRNQSRLLPTAAYLQGQYGLNDIYLGVPCHLGCRGVEKIFEVNLTEEERSALHVSAESVRENLKIALAGVGLTPTTVG</sequence>
<dbReference type="HOGENOM" id="CLU_045401_2_1_3"/>
<dbReference type="InterPro" id="IPR011275">
    <property type="entry name" value="Malate_DH_type3"/>
</dbReference>
<dbReference type="CDD" id="cd01339">
    <property type="entry name" value="LDH-like_MDH"/>
    <property type="match status" value="1"/>
</dbReference>
<feature type="binding site" evidence="6 8">
    <location>
        <position position="162"/>
    </location>
    <ligand>
        <name>substrate</name>
    </ligand>
</feature>
<proteinExistence type="inferred from homology"/>
<name>E0U8U5_GLOV7</name>
<dbReference type="Gene3D" id="3.40.50.720">
    <property type="entry name" value="NAD(P)-binding Rossmann-like Domain"/>
    <property type="match status" value="1"/>
</dbReference>
<dbReference type="NCBIfam" id="NF004863">
    <property type="entry name" value="PRK06223.1"/>
    <property type="match status" value="1"/>
</dbReference>
<keyword evidence="3 6" id="KW-0560">Oxidoreductase</keyword>
<organism evidence="12 13">
    <name type="scientific">Gloeothece verrucosa (strain PCC 7822)</name>
    <name type="common">Cyanothece sp. (strain PCC 7822)</name>
    <dbReference type="NCBI Taxonomy" id="497965"/>
    <lineage>
        <taxon>Bacteria</taxon>
        <taxon>Bacillati</taxon>
        <taxon>Cyanobacteriota</taxon>
        <taxon>Cyanophyceae</taxon>
        <taxon>Oscillatoriophycideae</taxon>
        <taxon>Chroococcales</taxon>
        <taxon>Aphanothecaceae</taxon>
        <taxon>Gloeothece</taxon>
        <taxon>Gloeothece verrucosa</taxon>
    </lineage>
</organism>
<dbReference type="Proteomes" id="UP000008206">
    <property type="component" value="Chromosome"/>
</dbReference>
<evidence type="ECO:0000259" key="11">
    <source>
        <dbReference type="Pfam" id="PF02866"/>
    </source>
</evidence>
<feature type="domain" description="Lactate/malate dehydrogenase C-terminal" evidence="11">
    <location>
        <begin position="158"/>
        <end position="317"/>
    </location>
</feature>
<evidence type="ECO:0000256" key="6">
    <source>
        <dbReference type="HAMAP-Rule" id="MF_00487"/>
    </source>
</evidence>
<dbReference type="GO" id="GO:0030060">
    <property type="term" value="F:L-malate dehydrogenase (NAD+) activity"/>
    <property type="evidence" value="ECO:0007669"/>
    <property type="project" value="UniProtKB-UniRule"/>
</dbReference>
<comment type="catalytic activity">
    <reaction evidence="6">
        <text>(S)-malate + NAD(+) = oxaloacetate + NADH + H(+)</text>
        <dbReference type="Rhea" id="RHEA:21432"/>
        <dbReference type="ChEBI" id="CHEBI:15378"/>
        <dbReference type="ChEBI" id="CHEBI:15589"/>
        <dbReference type="ChEBI" id="CHEBI:16452"/>
        <dbReference type="ChEBI" id="CHEBI:57540"/>
        <dbReference type="ChEBI" id="CHEBI:57945"/>
        <dbReference type="EC" id="1.1.1.37"/>
    </reaction>
</comment>
<evidence type="ECO:0000259" key="10">
    <source>
        <dbReference type="Pfam" id="PF00056"/>
    </source>
</evidence>
<comment type="similarity">
    <text evidence="6">Belongs to the LDH/MDH superfamily. MDH type 3 family.</text>
</comment>
<feature type="binding site" evidence="6 8">
    <location>
        <position position="93"/>
    </location>
    <ligand>
        <name>substrate</name>
    </ligand>
</feature>
<dbReference type="AlphaFoldDB" id="E0U8U5"/>
<dbReference type="HAMAP" id="MF_00487">
    <property type="entry name" value="Malate_dehydrog_3"/>
    <property type="match status" value="1"/>
</dbReference>
<evidence type="ECO:0000256" key="4">
    <source>
        <dbReference type="ARBA" id="ARBA00023027"/>
    </source>
</evidence>
<keyword evidence="13" id="KW-1185">Reference proteome</keyword>
<dbReference type="GO" id="GO:0004459">
    <property type="term" value="F:L-lactate dehydrogenase (NAD+) activity"/>
    <property type="evidence" value="ECO:0007669"/>
    <property type="project" value="UniProtKB-EC"/>
</dbReference>
<dbReference type="Pfam" id="PF00056">
    <property type="entry name" value="Ldh_1_N"/>
    <property type="match status" value="1"/>
</dbReference>
<dbReference type="PRINTS" id="PR00086">
    <property type="entry name" value="LLDHDRGNASE"/>
</dbReference>
<feature type="domain" description="Lactate/malate dehydrogenase N-terminal" evidence="10">
    <location>
        <begin position="15"/>
        <end position="153"/>
    </location>
</feature>
<dbReference type="EMBL" id="CP002198">
    <property type="protein sequence ID" value="ADN14959.1"/>
    <property type="molecule type" value="Genomic_DNA"/>
</dbReference>
<dbReference type="KEGG" id="cyj:Cyan7822_3004"/>
<evidence type="ECO:0000256" key="8">
    <source>
        <dbReference type="PIRSR" id="PIRSR000102-2"/>
    </source>
</evidence>
<dbReference type="OrthoDB" id="9802969at2"/>
<evidence type="ECO:0000256" key="9">
    <source>
        <dbReference type="PIRSR" id="PIRSR000102-3"/>
    </source>
</evidence>
<dbReference type="PANTHER" id="PTHR43128">
    <property type="entry name" value="L-2-HYDROXYCARBOXYLATE DEHYDROGENASE (NAD(P)(+))"/>
    <property type="match status" value="1"/>
</dbReference>
<dbReference type="STRING" id="497965.Cyan7822_3004"/>
<dbReference type="InterPro" id="IPR001557">
    <property type="entry name" value="L-lactate/malate_DH"/>
</dbReference>
<feature type="binding site" evidence="6 9">
    <location>
        <position position="44"/>
    </location>
    <ligand>
        <name>NAD(+)</name>
        <dbReference type="ChEBI" id="CHEBI:57540"/>
    </ligand>
</feature>
<reference evidence="13" key="1">
    <citation type="journal article" date="2011" name="MBio">
        <title>Novel metabolic attributes of the genus Cyanothece, comprising a group of unicellular nitrogen-fixing Cyanobacteria.</title>
        <authorList>
            <person name="Bandyopadhyay A."/>
            <person name="Elvitigala T."/>
            <person name="Welsh E."/>
            <person name="Stockel J."/>
            <person name="Liberton M."/>
            <person name="Min H."/>
            <person name="Sherman L.A."/>
            <person name="Pakrasi H.B."/>
        </authorList>
    </citation>
    <scope>NUCLEOTIDE SEQUENCE [LARGE SCALE GENOMIC DNA]</scope>
    <source>
        <strain evidence="13">PCC 7822</strain>
    </source>
</reference>
<dbReference type="PANTHER" id="PTHR43128:SF16">
    <property type="entry name" value="L-LACTATE DEHYDROGENASE"/>
    <property type="match status" value="1"/>
</dbReference>
<evidence type="ECO:0000256" key="1">
    <source>
        <dbReference type="ARBA" id="ARBA00006054"/>
    </source>
</evidence>
<dbReference type="eggNOG" id="COG0039">
    <property type="taxonomic scope" value="Bacteria"/>
</dbReference>
<comment type="similarity">
    <text evidence="1">Belongs to the LDH/MDH superfamily. LDH family.</text>
</comment>
<dbReference type="Pfam" id="PF02866">
    <property type="entry name" value="Ldh_1_C"/>
    <property type="match status" value="1"/>
</dbReference>
<feature type="active site" description="Proton acceptor" evidence="6 7">
    <location>
        <position position="186"/>
    </location>
</feature>
<dbReference type="FunFam" id="3.90.110.10:FF:000004">
    <property type="entry name" value="Malate dehydrogenase"/>
    <property type="match status" value="1"/>
</dbReference>
<evidence type="ECO:0000256" key="5">
    <source>
        <dbReference type="ARBA" id="ARBA00049258"/>
    </source>
</evidence>
<gene>
    <name evidence="6" type="primary">mdh</name>
    <name evidence="12" type="ordered locus">Cyan7822_3004</name>
</gene>
<dbReference type="RefSeq" id="WP_013323052.1">
    <property type="nucleotide sequence ID" value="NC_014501.1"/>
</dbReference>
<dbReference type="SUPFAM" id="SSF56327">
    <property type="entry name" value="LDH C-terminal domain-like"/>
    <property type="match status" value="1"/>
</dbReference>
<evidence type="ECO:0000256" key="7">
    <source>
        <dbReference type="PIRSR" id="PIRSR000102-1"/>
    </source>
</evidence>
<dbReference type="InterPro" id="IPR001236">
    <property type="entry name" value="Lactate/malate_DH_N"/>
</dbReference>
<evidence type="ECO:0000256" key="2">
    <source>
        <dbReference type="ARBA" id="ARBA00022532"/>
    </source>
</evidence>
<evidence type="ECO:0000256" key="3">
    <source>
        <dbReference type="ARBA" id="ARBA00023002"/>
    </source>
</evidence>
<accession>E0U8U5</accession>
<dbReference type="EC" id="1.1.1.37" evidence="6"/>
<evidence type="ECO:0000313" key="13">
    <source>
        <dbReference type="Proteomes" id="UP000008206"/>
    </source>
</evidence>
<keyword evidence="4 6" id="KW-0520">NAD</keyword>
<comment type="catalytic activity">
    <reaction evidence="5">
        <text>(S)-lactate + NAD(+) = pyruvate + NADH + H(+)</text>
        <dbReference type="Rhea" id="RHEA:23444"/>
        <dbReference type="ChEBI" id="CHEBI:15361"/>
        <dbReference type="ChEBI" id="CHEBI:15378"/>
        <dbReference type="ChEBI" id="CHEBI:16651"/>
        <dbReference type="ChEBI" id="CHEBI:57540"/>
        <dbReference type="ChEBI" id="CHEBI:57945"/>
        <dbReference type="EC" id="1.1.1.27"/>
    </reaction>
</comment>